<keyword evidence="3" id="KW-0472">Membrane</keyword>
<dbReference type="InterPro" id="IPR029035">
    <property type="entry name" value="DHS-like_NAD/FAD-binding_dom"/>
</dbReference>
<gene>
    <name evidence="5" type="ORF">PT974_10635</name>
</gene>
<reference evidence="5 6" key="1">
    <citation type="submission" date="2024-01" db="EMBL/GenBank/DDBJ databases">
        <title>Complete genome of Cladobotryum mycophilum ATHUM6906.</title>
        <authorList>
            <person name="Christinaki A.C."/>
            <person name="Myridakis A.I."/>
            <person name="Kouvelis V.N."/>
        </authorList>
    </citation>
    <scope>NUCLEOTIDE SEQUENCE [LARGE SCALE GENOMIC DNA]</scope>
    <source>
        <strain evidence="5 6">ATHUM6906</strain>
    </source>
</reference>
<name>A0ABR0SBH3_9HYPO</name>
<keyword evidence="6" id="KW-1185">Reference proteome</keyword>
<feature type="transmembrane region" description="Helical" evidence="3">
    <location>
        <begin position="20"/>
        <end position="43"/>
    </location>
</feature>
<dbReference type="SUPFAM" id="SSF52467">
    <property type="entry name" value="DHS-like NAD/FAD-binding domain"/>
    <property type="match status" value="1"/>
</dbReference>
<feature type="domain" description="Deacetylase sirtuin-type" evidence="4">
    <location>
        <begin position="1"/>
        <end position="318"/>
    </location>
</feature>
<dbReference type="Proteomes" id="UP001338125">
    <property type="component" value="Unassembled WGS sequence"/>
</dbReference>
<dbReference type="PROSITE" id="PS50305">
    <property type="entry name" value="SIRTUIN"/>
    <property type="match status" value="1"/>
</dbReference>
<dbReference type="EMBL" id="JAVFKD010000015">
    <property type="protein sequence ID" value="KAK5989135.1"/>
    <property type="molecule type" value="Genomic_DNA"/>
</dbReference>
<evidence type="ECO:0000259" key="4">
    <source>
        <dbReference type="PROSITE" id="PS50305"/>
    </source>
</evidence>
<keyword evidence="3" id="KW-1133">Transmembrane helix</keyword>
<sequence length="345" mass="37295">MSPPLLNTTLEHIVYERLNGVAMFAHYALLVLAVCFLICWALLHNGSLRSFDINEWTVFVLTTASLLFTIVQFAGVSLNQVSVYFAIIADVNLCCLLIVLIVVVSQGRSNRNDISSENQVLLNDAICGNELEADSQASDLGQTAQSYSYFNESIGGLKTNPDGDVDLPDAPYTTFRYPPCPRCLVDPPIQSKGYRHTVAADADGAWISPSTAGILKPAVVLFGASITDHVKTSAEKAIDSAGKLLVMGTSLATYSSWRLAKRAKEKGMPIAIVNIGGVRGEEQFFNDLNFNQTGEQAVRVEISTDHLLPALVSHLRQSLAPGFQRASVTGDAALKNSTVFKDLPS</sequence>
<dbReference type="PANTHER" id="PTHR47651:SF17">
    <property type="entry name" value="DEACETYLASE SIRTUIN-TYPE DOMAIN-CONTAINING PROTEIN"/>
    <property type="match status" value="1"/>
</dbReference>
<proteinExistence type="predicted"/>
<accession>A0ABR0SBH3</accession>
<evidence type="ECO:0000256" key="1">
    <source>
        <dbReference type="ARBA" id="ARBA00023027"/>
    </source>
</evidence>
<feature type="transmembrane region" description="Helical" evidence="3">
    <location>
        <begin position="81"/>
        <end position="104"/>
    </location>
</feature>
<keyword evidence="1" id="KW-0520">NAD</keyword>
<evidence type="ECO:0000313" key="6">
    <source>
        <dbReference type="Proteomes" id="UP001338125"/>
    </source>
</evidence>
<keyword evidence="3" id="KW-0812">Transmembrane</keyword>
<dbReference type="Gene3D" id="3.40.50.1220">
    <property type="entry name" value="TPP-binding domain"/>
    <property type="match status" value="1"/>
</dbReference>
<protein>
    <submittedName>
        <fullName evidence="5">NAD-dependent protein deacylase SIR4</fullName>
    </submittedName>
</protein>
<evidence type="ECO:0000256" key="2">
    <source>
        <dbReference type="PROSITE-ProRule" id="PRU00236"/>
    </source>
</evidence>
<evidence type="ECO:0000313" key="5">
    <source>
        <dbReference type="EMBL" id="KAK5989135.1"/>
    </source>
</evidence>
<feature type="transmembrane region" description="Helical" evidence="3">
    <location>
        <begin position="55"/>
        <end position="75"/>
    </location>
</feature>
<evidence type="ECO:0000256" key="3">
    <source>
        <dbReference type="SAM" id="Phobius"/>
    </source>
</evidence>
<comment type="caution">
    <text evidence="2">Lacks conserved residue(s) required for the propagation of feature annotation.</text>
</comment>
<comment type="caution">
    <text evidence="5">The sequence shown here is derived from an EMBL/GenBank/DDBJ whole genome shotgun (WGS) entry which is preliminary data.</text>
</comment>
<dbReference type="InterPro" id="IPR026590">
    <property type="entry name" value="Ssirtuin_cat_dom"/>
</dbReference>
<organism evidence="5 6">
    <name type="scientific">Cladobotryum mycophilum</name>
    <dbReference type="NCBI Taxonomy" id="491253"/>
    <lineage>
        <taxon>Eukaryota</taxon>
        <taxon>Fungi</taxon>
        <taxon>Dikarya</taxon>
        <taxon>Ascomycota</taxon>
        <taxon>Pezizomycotina</taxon>
        <taxon>Sordariomycetes</taxon>
        <taxon>Hypocreomycetidae</taxon>
        <taxon>Hypocreales</taxon>
        <taxon>Hypocreaceae</taxon>
        <taxon>Cladobotryum</taxon>
    </lineage>
</organism>
<dbReference type="PANTHER" id="PTHR47651">
    <property type="entry name" value="NAD-DEPENDENT HISTONE DEACETYLASE HST4"/>
    <property type="match status" value="1"/>
</dbReference>